<feature type="domain" description="UvrD-like helicase C-terminal" evidence="18">
    <location>
        <begin position="520"/>
        <end position="806"/>
    </location>
</feature>
<dbReference type="GO" id="GO:0016887">
    <property type="term" value="F:ATP hydrolysis activity"/>
    <property type="evidence" value="ECO:0007669"/>
    <property type="project" value="RHEA"/>
</dbReference>
<dbReference type="KEGG" id="anh:A6F65_01883"/>
<keyword evidence="2 15" id="KW-0547">Nucleotide-binding</keyword>
<keyword evidence="5 15" id="KW-0347">Helicase</keyword>
<evidence type="ECO:0000256" key="2">
    <source>
        <dbReference type="ARBA" id="ARBA00022741"/>
    </source>
</evidence>
<evidence type="ECO:0000256" key="16">
    <source>
        <dbReference type="SAM" id="MobiDB-lite"/>
    </source>
</evidence>
<dbReference type="InterPro" id="IPR014017">
    <property type="entry name" value="DNA_helicase_UvrD-like_C"/>
</dbReference>
<dbReference type="PANTHER" id="PTHR11070">
    <property type="entry name" value="UVRD / RECB / PCRA DNA HELICASE FAMILY MEMBER"/>
    <property type="match status" value="1"/>
</dbReference>
<evidence type="ECO:0000256" key="1">
    <source>
        <dbReference type="ARBA" id="ARBA00022722"/>
    </source>
</evidence>
<evidence type="ECO:0000256" key="10">
    <source>
        <dbReference type="ARBA" id="ARBA00023235"/>
    </source>
</evidence>
<dbReference type="GO" id="GO:0003677">
    <property type="term" value="F:DNA binding"/>
    <property type="evidence" value="ECO:0007669"/>
    <property type="project" value="UniProtKB-KW"/>
</dbReference>
<dbReference type="SUPFAM" id="SSF52540">
    <property type="entry name" value="P-loop containing nucleoside triphosphate hydrolases"/>
    <property type="match status" value="1"/>
</dbReference>
<evidence type="ECO:0000256" key="9">
    <source>
        <dbReference type="ARBA" id="ARBA00023204"/>
    </source>
</evidence>
<sequence>MSGEVYPLAGEQQKAVDPQDSIWLSASAGTGKTQVLSARVLRLLLQPGIGPSQILCLTFTKAGAAEMATRINEVLARWVRLPDDRLGIELGNIGAPITPDTRARARTLFAKVLDCPGGGLRIDTIHAFSQWLLSAFPEEVGLTPGTRAMEDRDRDLLARDVLADMLVEAERAQDTATLETIALLSRRLGPDAVQGFLMRCADARAAWIGHGAWRPPMAGRVKQLLGMPADADEAWVAEACSDEAFPVDAMRGLLPALEGWQTKAADTIRDFTTRWLEMTPAERAEALDGFSQRNCILKKDGDPTINKGAEKNDPSFGDKQQNIADAVREVRGRRALLELAGWLAPALELGRIFALAWDEAKQREGYIDFDDQIRKAARLLGDGNLGPWIRYKLDRQFDHVLIDEAQDTNAAQWSIVEALTGEFFSGLGQRGERLRTIFVVGDYKQAIFRFQGTSPENFEAARLRFRREMDEAAANAEALRDPNIQPRKLEEFGLDQSFRTAQDILDFVDKAVAAVGWQAIGLREPPGKHSAFNSGLPGQVVIWPPVGGEEDREASGEEGAEGWLSRPERVLADRIARQVRAWMDTGFPLLKGQDGKPRRAGPGDIMVLVRKRRDLAGLIVARLYARGVPVAGVDRLRLGAPLAVKDLMSALRFAAQPLDDLELANLLVSPLVGWSQDDLLEHAYRPDKRSLWRHLRRGDAAPKVRETVEKLNELLARADFETPLALLHWMLTEGWQGRRKLVTRLGTEANDPIDELLGAAQKYAATHTASLTGFIHWFDAGDGELKREAGAGEGLVQVMTVHGSKGLEKPIVILADAAGRPGGMGPEVTLEEAEARGLEQLMEKHEIPIPRLPSADRAGPVAEAHDAATAAELEEHWRLLYVAMTRAEEALFIAGSLGSRDKAPHEDSWYARLDPLFNGDWQDDPIWHGRKMLGSARSDMPGASGAAKGRDDTKASALPDWAVRPVGAEPRPPRPLAPSSAGADDSPAPPFPPGGDADAARRGVLIHALLERLPDVPADEREARALDWLARHAGDMDEGYRAEMVANALGVLAQDGWAAIFGPGALAEVPLAATVDGQVIAGTADRLLVEEDRVLVVDFKTARRPPESLDQVPSGTLAQMGAYAAALGVIFPGKRVEAAVLYTQTPQLIAIPGEMLAANKPRLREGVESFRA</sequence>
<dbReference type="InterPro" id="IPR000212">
    <property type="entry name" value="DNA_helicase_UvrD/REP"/>
</dbReference>
<gene>
    <name evidence="19" type="primary">addA</name>
    <name evidence="19" type="ORF">A6F65_01883</name>
</gene>
<dbReference type="GO" id="GO:0043138">
    <property type="term" value="F:3'-5' DNA helicase activity"/>
    <property type="evidence" value="ECO:0007669"/>
    <property type="project" value="UniProtKB-EC"/>
</dbReference>
<keyword evidence="20" id="KW-1185">Reference proteome</keyword>
<feature type="region of interest" description="Disordered" evidence="16">
    <location>
        <begin position="935"/>
        <end position="998"/>
    </location>
</feature>
<dbReference type="Gene3D" id="3.40.50.300">
    <property type="entry name" value="P-loop containing nucleotide triphosphate hydrolases"/>
    <property type="match status" value="4"/>
</dbReference>
<dbReference type="PROSITE" id="PS51198">
    <property type="entry name" value="UVRD_HELICASE_ATP_BIND"/>
    <property type="match status" value="1"/>
</dbReference>
<evidence type="ECO:0000313" key="20">
    <source>
        <dbReference type="Proteomes" id="UP000092698"/>
    </source>
</evidence>
<feature type="domain" description="UvrD-like helicase ATP-binding" evidence="17">
    <location>
        <begin position="5"/>
        <end position="501"/>
    </location>
</feature>
<evidence type="ECO:0000256" key="13">
    <source>
        <dbReference type="ARBA" id="ARBA00034923"/>
    </source>
</evidence>
<evidence type="ECO:0000256" key="15">
    <source>
        <dbReference type="PROSITE-ProRule" id="PRU00560"/>
    </source>
</evidence>
<evidence type="ECO:0000256" key="3">
    <source>
        <dbReference type="ARBA" id="ARBA00022763"/>
    </source>
</evidence>
<evidence type="ECO:0000256" key="14">
    <source>
        <dbReference type="ARBA" id="ARBA00048988"/>
    </source>
</evidence>
<evidence type="ECO:0000256" key="6">
    <source>
        <dbReference type="ARBA" id="ARBA00022839"/>
    </source>
</evidence>
<dbReference type="EC" id="5.6.2.4" evidence="12"/>
<dbReference type="Gene3D" id="1.10.486.10">
    <property type="entry name" value="PCRA, domain 4"/>
    <property type="match status" value="1"/>
</dbReference>
<reference evidence="19 20" key="1">
    <citation type="submission" date="2016-07" db="EMBL/GenBank/DDBJ databases">
        <title>Complete genome sequence of Altererythrobacter namhicola JCM 16345T, containing esterase-encoding genes.</title>
        <authorList>
            <person name="Cheng H."/>
            <person name="Wu Y.-H."/>
            <person name="Jian S.-L."/>
            <person name="Huo Y.-Y."/>
            <person name="Wang C.-S."/>
            <person name="Xu X.-W."/>
        </authorList>
    </citation>
    <scope>NUCLEOTIDE SEQUENCE [LARGE SCALE GENOMIC DNA]</scope>
    <source>
        <strain evidence="19 20">JCM 16345</strain>
    </source>
</reference>
<dbReference type="EMBL" id="CP016545">
    <property type="protein sequence ID" value="ANU08177.1"/>
    <property type="molecule type" value="Genomic_DNA"/>
</dbReference>
<dbReference type="AlphaFoldDB" id="A0A1C7D9R9"/>
<keyword evidence="8" id="KW-0238">DNA-binding</keyword>
<dbReference type="NCBIfam" id="TIGR02784">
    <property type="entry name" value="addA_alphas"/>
    <property type="match status" value="1"/>
</dbReference>
<dbReference type="GO" id="GO:0000725">
    <property type="term" value="P:recombinational repair"/>
    <property type="evidence" value="ECO:0007669"/>
    <property type="project" value="TreeGrafter"/>
</dbReference>
<dbReference type="STRING" id="645517.A6F65_01883"/>
<comment type="catalytic activity">
    <reaction evidence="11">
        <text>Couples ATP hydrolysis with the unwinding of duplex DNA by translocating in the 3'-5' direction.</text>
        <dbReference type="EC" id="5.6.2.4"/>
    </reaction>
</comment>
<dbReference type="Pfam" id="PF13361">
    <property type="entry name" value="UvrD_C"/>
    <property type="match status" value="1"/>
</dbReference>
<evidence type="ECO:0000256" key="11">
    <source>
        <dbReference type="ARBA" id="ARBA00034617"/>
    </source>
</evidence>
<dbReference type="PROSITE" id="PS51217">
    <property type="entry name" value="UVRD_HELICASE_CTER"/>
    <property type="match status" value="1"/>
</dbReference>
<dbReference type="Proteomes" id="UP000092698">
    <property type="component" value="Chromosome"/>
</dbReference>
<dbReference type="InterPro" id="IPR011604">
    <property type="entry name" value="PDDEXK-like_dom_sf"/>
</dbReference>
<feature type="compositionally biased region" description="Low complexity" evidence="16">
    <location>
        <begin position="977"/>
        <end position="986"/>
    </location>
</feature>
<evidence type="ECO:0000256" key="7">
    <source>
        <dbReference type="ARBA" id="ARBA00022840"/>
    </source>
</evidence>
<organism evidence="19 20">
    <name type="scientific">Paraurantiacibacter namhicola</name>
    <dbReference type="NCBI Taxonomy" id="645517"/>
    <lineage>
        <taxon>Bacteria</taxon>
        <taxon>Pseudomonadati</taxon>
        <taxon>Pseudomonadota</taxon>
        <taxon>Alphaproteobacteria</taxon>
        <taxon>Sphingomonadales</taxon>
        <taxon>Erythrobacteraceae</taxon>
        <taxon>Paraurantiacibacter</taxon>
    </lineage>
</organism>
<accession>A0A1C7D9R9</accession>
<evidence type="ECO:0000313" key="19">
    <source>
        <dbReference type="EMBL" id="ANU08177.1"/>
    </source>
</evidence>
<dbReference type="Pfam" id="PF12705">
    <property type="entry name" value="PDDEXK_1"/>
    <property type="match status" value="1"/>
</dbReference>
<dbReference type="InterPro" id="IPR014016">
    <property type="entry name" value="UvrD-like_ATP-bd"/>
</dbReference>
<keyword evidence="4 15" id="KW-0378">Hydrolase</keyword>
<dbReference type="RefSeq" id="WP_067788068.1">
    <property type="nucleotide sequence ID" value="NZ_CP016545.1"/>
</dbReference>
<feature type="binding site" evidence="15">
    <location>
        <begin position="26"/>
        <end position="33"/>
    </location>
    <ligand>
        <name>ATP</name>
        <dbReference type="ChEBI" id="CHEBI:30616"/>
    </ligand>
</feature>
<evidence type="ECO:0000259" key="18">
    <source>
        <dbReference type="PROSITE" id="PS51217"/>
    </source>
</evidence>
<keyword evidence="7 15" id="KW-0067">ATP-binding</keyword>
<keyword evidence="1" id="KW-0540">Nuclease</keyword>
<dbReference type="InterPro" id="IPR038726">
    <property type="entry name" value="PDDEXK_AddAB-type"/>
</dbReference>
<dbReference type="InterPro" id="IPR014151">
    <property type="entry name" value="DNA_helicase_AddA"/>
</dbReference>
<name>A0A1C7D9R9_9SPHN</name>
<protein>
    <recommendedName>
        <fullName evidence="12">DNA 3'-5' helicase</fullName>
        <ecNumber evidence="12">5.6.2.4</ecNumber>
    </recommendedName>
    <alternativeName>
        <fullName evidence="13">DNA 3'-5' helicase II</fullName>
    </alternativeName>
</protein>
<evidence type="ECO:0000256" key="8">
    <source>
        <dbReference type="ARBA" id="ARBA00023125"/>
    </source>
</evidence>
<dbReference type="GO" id="GO:0004527">
    <property type="term" value="F:exonuclease activity"/>
    <property type="evidence" value="ECO:0007669"/>
    <property type="project" value="UniProtKB-KW"/>
</dbReference>
<evidence type="ECO:0000256" key="4">
    <source>
        <dbReference type="ARBA" id="ARBA00022801"/>
    </source>
</evidence>
<dbReference type="OrthoDB" id="9810135at2"/>
<comment type="catalytic activity">
    <reaction evidence="14">
        <text>ATP + H2O = ADP + phosphate + H(+)</text>
        <dbReference type="Rhea" id="RHEA:13065"/>
        <dbReference type="ChEBI" id="CHEBI:15377"/>
        <dbReference type="ChEBI" id="CHEBI:15378"/>
        <dbReference type="ChEBI" id="CHEBI:30616"/>
        <dbReference type="ChEBI" id="CHEBI:43474"/>
        <dbReference type="ChEBI" id="CHEBI:456216"/>
        <dbReference type="EC" id="5.6.2.4"/>
    </reaction>
</comment>
<evidence type="ECO:0000256" key="5">
    <source>
        <dbReference type="ARBA" id="ARBA00022806"/>
    </source>
</evidence>
<dbReference type="PATRIC" id="fig|645517.4.peg.1869"/>
<proteinExistence type="predicted"/>
<dbReference type="Gene3D" id="3.90.320.10">
    <property type="match status" value="1"/>
</dbReference>
<keyword evidence="3" id="KW-0227">DNA damage</keyword>
<dbReference type="GO" id="GO:0005829">
    <property type="term" value="C:cytosol"/>
    <property type="evidence" value="ECO:0007669"/>
    <property type="project" value="TreeGrafter"/>
</dbReference>
<dbReference type="GO" id="GO:0033202">
    <property type="term" value="C:DNA helicase complex"/>
    <property type="evidence" value="ECO:0007669"/>
    <property type="project" value="TreeGrafter"/>
</dbReference>
<evidence type="ECO:0000256" key="12">
    <source>
        <dbReference type="ARBA" id="ARBA00034808"/>
    </source>
</evidence>
<keyword evidence="10" id="KW-0413">Isomerase</keyword>
<keyword evidence="9" id="KW-0234">DNA repair</keyword>
<dbReference type="PANTHER" id="PTHR11070:SF2">
    <property type="entry name" value="ATP-DEPENDENT DNA HELICASE SRS2"/>
    <property type="match status" value="1"/>
</dbReference>
<dbReference type="InterPro" id="IPR027417">
    <property type="entry name" value="P-loop_NTPase"/>
</dbReference>
<keyword evidence="6" id="KW-0269">Exonuclease</keyword>
<dbReference type="Pfam" id="PF00580">
    <property type="entry name" value="UvrD-helicase"/>
    <property type="match status" value="1"/>
</dbReference>
<evidence type="ECO:0000259" key="17">
    <source>
        <dbReference type="PROSITE" id="PS51198"/>
    </source>
</evidence>
<dbReference type="GO" id="GO:0005524">
    <property type="term" value="F:ATP binding"/>
    <property type="evidence" value="ECO:0007669"/>
    <property type="project" value="UniProtKB-UniRule"/>
</dbReference>